<dbReference type="AlphaFoldDB" id="A0A543DWC5"/>
<dbReference type="OrthoDB" id="3576088at2"/>
<organism evidence="1 2">
    <name type="scientific">Pseudonocardia kunmingensis</name>
    <dbReference type="NCBI Taxonomy" id="630975"/>
    <lineage>
        <taxon>Bacteria</taxon>
        <taxon>Bacillati</taxon>
        <taxon>Actinomycetota</taxon>
        <taxon>Actinomycetes</taxon>
        <taxon>Pseudonocardiales</taxon>
        <taxon>Pseudonocardiaceae</taxon>
        <taxon>Pseudonocardia</taxon>
    </lineage>
</organism>
<gene>
    <name evidence="1" type="ORF">FB558_0393</name>
</gene>
<dbReference type="RefSeq" id="WP_142047511.1">
    <property type="nucleotide sequence ID" value="NZ_VFPA01000001.1"/>
</dbReference>
<evidence type="ECO:0000313" key="1">
    <source>
        <dbReference type="EMBL" id="TQM13640.1"/>
    </source>
</evidence>
<keyword evidence="2" id="KW-1185">Reference proteome</keyword>
<reference evidence="1 2" key="1">
    <citation type="submission" date="2019-06" db="EMBL/GenBank/DDBJ databases">
        <title>Sequencing the genomes of 1000 actinobacteria strains.</title>
        <authorList>
            <person name="Klenk H.-P."/>
        </authorList>
    </citation>
    <scope>NUCLEOTIDE SEQUENCE [LARGE SCALE GENOMIC DNA]</scope>
    <source>
        <strain evidence="1 2">DSM 45301</strain>
    </source>
</reference>
<dbReference type="EMBL" id="VFPA01000001">
    <property type="protein sequence ID" value="TQM13640.1"/>
    <property type="molecule type" value="Genomic_DNA"/>
</dbReference>
<evidence type="ECO:0000313" key="2">
    <source>
        <dbReference type="Proteomes" id="UP000315677"/>
    </source>
</evidence>
<comment type="caution">
    <text evidence="1">The sequence shown here is derived from an EMBL/GenBank/DDBJ whole genome shotgun (WGS) entry which is preliminary data.</text>
</comment>
<proteinExistence type="predicted"/>
<protein>
    <submittedName>
        <fullName evidence="1">Uncharacterized protein</fullName>
    </submittedName>
</protein>
<dbReference type="Proteomes" id="UP000315677">
    <property type="component" value="Unassembled WGS sequence"/>
</dbReference>
<sequence length="87" mass="9343">MSHPSAEAGSARNLLEAMRAVLSDDHNYERGLASLQSLVDRIARDEGDAALRDFTAALSLGLAEALERIAHHQGLGATDLAEVWFAE</sequence>
<accession>A0A543DWC5</accession>
<name>A0A543DWC5_9PSEU</name>